<comment type="caution">
    <text evidence="9">The sequence shown here is derived from an EMBL/GenBank/DDBJ whole genome shotgun (WGS) entry which is preliminary data.</text>
</comment>
<keyword evidence="5 7" id="KW-1133">Transmembrane helix</keyword>
<feature type="transmembrane region" description="Helical" evidence="7">
    <location>
        <begin position="205"/>
        <end position="221"/>
    </location>
</feature>
<reference evidence="9" key="1">
    <citation type="submission" date="2019-12" db="EMBL/GenBank/DDBJ databases">
        <authorList>
            <person name="Scholes J."/>
        </authorList>
    </citation>
    <scope>NUCLEOTIDE SEQUENCE</scope>
</reference>
<dbReference type="EMBL" id="CACSLK010001140">
    <property type="protein sequence ID" value="CAA0807714.1"/>
    <property type="molecule type" value="Genomic_DNA"/>
</dbReference>
<keyword evidence="2" id="KW-0813">Transport</keyword>
<evidence type="ECO:0000256" key="3">
    <source>
        <dbReference type="ARBA" id="ARBA00022692"/>
    </source>
</evidence>
<evidence type="ECO:0000313" key="10">
    <source>
        <dbReference type="Proteomes" id="UP001153555"/>
    </source>
</evidence>
<accession>A0A9N7MKG6</accession>
<feature type="transmembrane region" description="Helical" evidence="7">
    <location>
        <begin position="403"/>
        <end position="423"/>
    </location>
</feature>
<comment type="subcellular location">
    <subcellularLocation>
        <location evidence="1">Membrane</location>
    </subcellularLocation>
</comment>
<feature type="transmembrane region" description="Helical" evidence="7">
    <location>
        <begin position="312"/>
        <end position="335"/>
    </location>
</feature>
<evidence type="ECO:0000256" key="7">
    <source>
        <dbReference type="SAM" id="Phobius"/>
    </source>
</evidence>
<dbReference type="OrthoDB" id="40134at2759"/>
<dbReference type="GO" id="GO:0016020">
    <property type="term" value="C:membrane"/>
    <property type="evidence" value="ECO:0007669"/>
    <property type="project" value="UniProtKB-SubCell"/>
</dbReference>
<keyword evidence="4" id="KW-0029">Amino-acid transport</keyword>
<evidence type="ECO:0000256" key="6">
    <source>
        <dbReference type="ARBA" id="ARBA00023136"/>
    </source>
</evidence>
<evidence type="ECO:0000313" key="9">
    <source>
        <dbReference type="EMBL" id="CAA0807714.1"/>
    </source>
</evidence>
<protein>
    <submittedName>
        <fullName evidence="9">Lysine histidine transporter-like 7</fullName>
    </submittedName>
</protein>
<dbReference type="PANTHER" id="PTHR48017">
    <property type="entry name" value="OS05G0424000 PROTEIN-RELATED"/>
    <property type="match status" value="1"/>
</dbReference>
<dbReference type="Pfam" id="PF01490">
    <property type="entry name" value="Aa_trans"/>
    <property type="match status" value="1"/>
</dbReference>
<evidence type="ECO:0000259" key="8">
    <source>
        <dbReference type="Pfam" id="PF01490"/>
    </source>
</evidence>
<feature type="transmembrane region" description="Helical" evidence="7">
    <location>
        <begin position="227"/>
        <end position="247"/>
    </location>
</feature>
<evidence type="ECO:0000256" key="4">
    <source>
        <dbReference type="ARBA" id="ARBA00022970"/>
    </source>
</evidence>
<evidence type="ECO:0000256" key="5">
    <source>
        <dbReference type="ARBA" id="ARBA00022989"/>
    </source>
</evidence>
<feature type="domain" description="Amino acid transporter transmembrane" evidence="8">
    <location>
        <begin position="72"/>
        <end position="483"/>
    </location>
</feature>
<keyword evidence="6 7" id="KW-0472">Membrane</keyword>
<gene>
    <name evidence="9" type="ORF">SHERM_10425</name>
</gene>
<dbReference type="GO" id="GO:0006865">
    <property type="term" value="P:amino acid transport"/>
    <property type="evidence" value="ECO:0007669"/>
    <property type="project" value="UniProtKB-KW"/>
</dbReference>
<keyword evidence="10" id="KW-1185">Reference proteome</keyword>
<organism evidence="9 10">
    <name type="scientific">Striga hermonthica</name>
    <name type="common">Purple witchweed</name>
    <name type="synonym">Buchnera hermonthica</name>
    <dbReference type="NCBI Taxonomy" id="68872"/>
    <lineage>
        <taxon>Eukaryota</taxon>
        <taxon>Viridiplantae</taxon>
        <taxon>Streptophyta</taxon>
        <taxon>Embryophyta</taxon>
        <taxon>Tracheophyta</taxon>
        <taxon>Spermatophyta</taxon>
        <taxon>Magnoliopsida</taxon>
        <taxon>eudicotyledons</taxon>
        <taxon>Gunneridae</taxon>
        <taxon>Pentapetalae</taxon>
        <taxon>asterids</taxon>
        <taxon>lamiids</taxon>
        <taxon>Lamiales</taxon>
        <taxon>Orobanchaceae</taxon>
        <taxon>Buchnereae</taxon>
        <taxon>Striga</taxon>
    </lineage>
</organism>
<sequence length="501" mass="55626">MPEMTDIRLERTVSSSRVAPVTAEEIPSETRSHVHHVINVLEISSPEADDQDEFSGERNPLDRLLPTTESRNGGCLAAALHLLSTGIGYQALLLPVAFVSLGWYWGVICLSLAFSWQLYTTWLLINLHESAPPNGVRYSRYLHLSIAAFGERLGKLLGLFPTMYLSTGTCIVYIINGGTIIELFFQSICYDNDHFNSKTLTGAEWFLIFIFLSALTAQFFPNLNSLTVVSAIGSFTAVFYCFLLWIMSLDKGRVHEQMDGNDIIIDGSGFLNVLNGLGIVALAFRGHNLVLEIQGTIPTNMKKPSSKSMWRGVTFSYIIIAMCMYPIAIVGYWAYGNKISSKLGILTSFVSLHHKTTSKYLTGAICLTAIIHYICAFQMYSMPALDNFERIYVTKKNKPCSRWVRASIKALFGGFTYIMSVAVPFLPSLGLFVGSMALPLTLSYPCLMWVAIRKPARFSRMWLLNVGLGFVGIMFCVLSSVGALWSLIADGLDANFFKPKS</sequence>
<feature type="transmembrane region" description="Helical" evidence="7">
    <location>
        <begin position="429"/>
        <end position="450"/>
    </location>
</feature>
<dbReference type="InterPro" id="IPR013057">
    <property type="entry name" value="AA_transpt_TM"/>
</dbReference>
<proteinExistence type="predicted"/>
<dbReference type="Proteomes" id="UP001153555">
    <property type="component" value="Unassembled WGS sequence"/>
</dbReference>
<feature type="transmembrane region" description="Helical" evidence="7">
    <location>
        <begin position="91"/>
        <end position="114"/>
    </location>
</feature>
<keyword evidence="3 7" id="KW-0812">Transmembrane</keyword>
<evidence type="ECO:0000256" key="1">
    <source>
        <dbReference type="ARBA" id="ARBA00004370"/>
    </source>
</evidence>
<evidence type="ECO:0000256" key="2">
    <source>
        <dbReference type="ARBA" id="ARBA00022448"/>
    </source>
</evidence>
<feature type="transmembrane region" description="Helical" evidence="7">
    <location>
        <begin position="360"/>
        <end position="382"/>
    </location>
</feature>
<name>A0A9N7MKG6_STRHE</name>
<feature type="transmembrane region" description="Helical" evidence="7">
    <location>
        <begin position="462"/>
        <end position="488"/>
    </location>
</feature>
<dbReference type="AlphaFoldDB" id="A0A9N7MKG6"/>
<feature type="transmembrane region" description="Helical" evidence="7">
    <location>
        <begin position="163"/>
        <end position="185"/>
    </location>
</feature>